<dbReference type="Pfam" id="PF01022">
    <property type="entry name" value="HTH_5"/>
    <property type="match status" value="1"/>
</dbReference>
<reference evidence="5 6" key="1">
    <citation type="submission" date="2019-01" db="EMBL/GenBank/DDBJ databases">
        <title>Geovibrio thiophilus DSM 11263, complete genome.</title>
        <authorList>
            <person name="Spring S."/>
            <person name="Bunk B."/>
            <person name="Sproer C."/>
        </authorList>
    </citation>
    <scope>NUCLEOTIDE SEQUENCE [LARGE SCALE GENOMIC DNA]</scope>
    <source>
        <strain evidence="5 6">DSM 11263</strain>
    </source>
</reference>
<proteinExistence type="predicted"/>
<evidence type="ECO:0000313" key="5">
    <source>
        <dbReference type="EMBL" id="QAR32006.1"/>
    </source>
</evidence>
<dbReference type="Proteomes" id="UP000287502">
    <property type="component" value="Chromosome"/>
</dbReference>
<dbReference type="InterPro" id="IPR001845">
    <property type="entry name" value="HTH_ArsR_DNA-bd_dom"/>
</dbReference>
<dbReference type="InterPro" id="IPR036388">
    <property type="entry name" value="WH-like_DNA-bd_sf"/>
</dbReference>
<dbReference type="InterPro" id="IPR011991">
    <property type="entry name" value="ArsR-like_HTH"/>
</dbReference>
<dbReference type="RefSeq" id="WP_128465293.1">
    <property type="nucleotide sequence ID" value="NZ_CP035108.1"/>
</dbReference>
<dbReference type="Gene3D" id="1.10.10.10">
    <property type="entry name" value="Winged helix-like DNA-binding domain superfamily/Winged helix DNA-binding domain"/>
    <property type="match status" value="1"/>
</dbReference>
<keyword evidence="1" id="KW-0805">Transcription regulation</keyword>
<evidence type="ECO:0000259" key="4">
    <source>
        <dbReference type="PROSITE" id="PS50987"/>
    </source>
</evidence>
<gene>
    <name evidence="5" type="ORF">EP073_00885</name>
</gene>
<evidence type="ECO:0000256" key="2">
    <source>
        <dbReference type="ARBA" id="ARBA00023125"/>
    </source>
</evidence>
<dbReference type="PRINTS" id="PR00778">
    <property type="entry name" value="HTHARSR"/>
</dbReference>
<dbReference type="PROSITE" id="PS50987">
    <property type="entry name" value="HTH_ARSR_2"/>
    <property type="match status" value="1"/>
</dbReference>
<dbReference type="InterPro" id="IPR036390">
    <property type="entry name" value="WH_DNA-bd_sf"/>
</dbReference>
<keyword evidence="3" id="KW-0804">Transcription</keyword>
<keyword evidence="2" id="KW-0238">DNA-binding</keyword>
<evidence type="ECO:0000256" key="3">
    <source>
        <dbReference type="ARBA" id="ARBA00023163"/>
    </source>
</evidence>
<dbReference type="CDD" id="cd00090">
    <property type="entry name" value="HTH_ARSR"/>
    <property type="match status" value="1"/>
</dbReference>
<name>A0A3R5UZD2_9BACT</name>
<evidence type="ECO:0000256" key="1">
    <source>
        <dbReference type="ARBA" id="ARBA00023015"/>
    </source>
</evidence>
<organism evidence="5 6">
    <name type="scientific">Geovibrio thiophilus</name>
    <dbReference type="NCBI Taxonomy" id="139438"/>
    <lineage>
        <taxon>Bacteria</taxon>
        <taxon>Pseudomonadati</taxon>
        <taxon>Deferribacterota</taxon>
        <taxon>Deferribacteres</taxon>
        <taxon>Deferribacterales</taxon>
        <taxon>Geovibrionaceae</taxon>
        <taxon>Geovibrio</taxon>
    </lineage>
</organism>
<dbReference type="OrthoDB" id="9798835at2"/>
<accession>A0A3R5UZD2</accession>
<dbReference type="SMART" id="SM00418">
    <property type="entry name" value="HTH_ARSR"/>
    <property type="match status" value="1"/>
</dbReference>
<dbReference type="EMBL" id="CP035108">
    <property type="protein sequence ID" value="QAR32006.1"/>
    <property type="molecule type" value="Genomic_DNA"/>
</dbReference>
<dbReference type="GO" id="GO:0003677">
    <property type="term" value="F:DNA binding"/>
    <property type="evidence" value="ECO:0007669"/>
    <property type="project" value="UniProtKB-KW"/>
</dbReference>
<dbReference type="NCBIfam" id="NF033788">
    <property type="entry name" value="HTH_metalloreg"/>
    <property type="match status" value="1"/>
</dbReference>
<dbReference type="SUPFAM" id="SSF46785">
    <property type="entry name" value="Winged helix' DNA-binding domain"/>
    <property type="match status" value="1"/>
</dbReference>
<dbReference type="PANTHER" id="PTHR43132:SF2">
    <property type="entry name" value="ARSENICAL RESISTANCE OPERON REPRESSOR ARSR-RELATED"/>
    <property type="match status" value="1"/>
</dbReference>
<sequence length="102" mass="11358">MDLSWLDIYSEKLKALGHPVRLKLVMGLMGNECNVTKICKGLKIPQATTSQHLAILKNKGIIKGRRDGTSICYSIEDEAIKKMLKILMEETGCDLGDCHPED</sequence>
<dbReference type="InterPro" id="IPR051011">
    <property type="entry name" value="Metal_resp_trans_reg"/>
</dbReference>
<protein>
    <submittedName>
        <fullName evidence="5">ArsR family transcriptional regulator</fullName>
    </submittedName>
</protein>
<keyword evidence="6" id="KW-1185">Reference proteome</keyword>
<dbReference type="GO" id="GO:0003700">
    <property type="term" value="F:DNA-binding transcription factor activity"/>
    <property type="evidence" value="ECO:0007669"/>
    <property type="project" value="InterPro"/>
</dbReference>
<dbReference type="KEGG" id="gtl:EP073_00885"/>
<feature type="domain" description="HTH arsR-type" evidence="4">
    <location>
        <begin position="1"/>
        <end position="95"/>
    </location>
</feature>
<dbReference type="PANTHER" id="PTHR43132">
    <property type="entry name" value="ARSENICAL RESISTANCE OPERON REPRESSOR ARSR-RELATED"/>
    <property type="match status" value="1"/>
</dbReference>
<evidence type="ECO:0000313" key="6">
    <source>
        <dbReference type="Proteomes" id="UP000287502"/>
    </source>
</evidence>
<dbReference type="AlphaFoldDB" id="A0A3R5UZD2"/>